<dbReference type="Proteomes" id="UP000272706">
    <property type="component" value="Unassembled WGS sequence"/>
</dbReference>
<feature type="non-terminal residue" evidence="1">
    <location>
        <position position="1"/>
    </location>
</feature>
<organism evidence="1 2">
    <name type="scientific">Mesorhizobium waimense</name>
    <dbReference type="NCBI Taxonomy" id="1300307"/>
    <lineage>
        <taxon>Bacteria</taxon>
        <taxon>Pseudomonadati</taxon>
        <taxon>Pseudomonadota</taxon>
        <taxon>Alphaproteobacteria</taxon>
        <taxon>Hyphomicrobiales</taxon>
        <taxon>Phyllobacteriaceae</taxon>
        <taxon>Mesorhizobium</taxon>
    </lineage>
</organism>
<gene>
    <name evidence="1" type="ORF">D3227_30605</name>
</gene>
<evidence type="ECO:0000313" key="1">
    <source>
        <dbReference type="EMBL" id="RJT30389.1"/>
    </source>
</evidence>
<reference evidence="1 2" key="1">
    <citation type="submission" date="2018-09" db="EMBL/GenBank/DDBJ databases">
        <title>Mesorhizobium carmichaelinearum sp. nov. isolated from Carmichaelinea spp. root nodules in New Zealand.</title>
        <authorList>
            <person name="De Meyer S.E."/>
        </authorList>
    </citation>
    <scope>NUCLEOTIDE SEQUENCE [LARGE SCALE GENOMIC DNA]</scope>
    <source>
        <strain evidence="1 2">ICMP19557</strain>
    </source>
</reference>
<sequence>GHAEQWDEIAVDGDVVAKDCLLRFKREGRTLAVASIFRDIESLEAELEMERQMVT</sequence>
<keyword evidence="2" id="KW-1185">Reference proteome</keyword>
<comment type="caution">
    <text evidence="1">The sequence shown here is derived from an EMBL/GenBank/DDBJ whole genome shotgun (WGS) entry which is preliminary data.</text>
</comment>
<dbReference type="EMBL" id="QZWZ01000036">
    <property type="protein sequence ID" value="RJT30389.1"/>
    <property type="molecule type" value="Genomic_DNA"/>
</dbReference>
<protein>
    <submittedName>
        <fullName evidence="1">Pyridine nucleotide-disulfide oxidoreductase</fullName>
    </submittedName>
</protein>
<name>A0A3A5KDD9_9HYPH</name>
<evidence type="ECO:0000313" key="2">
    <source>
        <dbReference type="Proteomes" id="UP000272706"/>
    </source>
</evidence>
<dbReference type="AlphaFoldDB" id="A0A3A5KDD9"/>
<proteinExistence type="predicted"/>
<accession>A0A3A5KDD9</accession>